<organism evidence="1 2">
    <name type="scientific">Bugula neritina</name>
    <name type="common">Brown bryozoan</name>
    <name type="synonym">Sertularia neritina</name>
    <dbReference type="NCBI Taxonomy" id="10212"/>
    <lineage>
        <taxon>Eukaryota</taxon>
        <taxon>Metazoa</taxon>
        <taxon>Spiralia</taxon>
        <taxon>Lophotrochozoa</taxon>
        <taxon>Bryozoa</taxon>
        <taxon>Gymnolaemata</taxon>
        <taxon>Cheilostomatida</taxon>
        <taxon>Flustrina</taxon>
        <taxon>Buguloidea</taxon>
        <taxon>Bugulidae</taxon>
        <taxon>Bugula</taxon>
    </lineage>
</organism>
<proteinExistence type="predicted"/>
<dbReference type="PRINTS" id="PR00081">
    <property type="entry name" value="GDHRDH"/>
</dbReference>
<comment type="caution">
    <text evidence="1">The sequence shown here is derived from an EMBL/GenBank/DDBJ whole genome shotgun (WGS) entry which is preliminary data.</text>
</comment>
<evidence type="ECO:0008006" key="3">
    <source>
        <dbReference type="Google" id="ProtNLM"/>
    </source>
</evidence>
<reference evidence="1" key="1">
    <citation type="submission" date="2020-06" db="EMBL/GenBank/DDBJ databases">
        <title>Draft genome of Bugula neritina, a colonial animal packing powerful symbionts and potential medicines.</title>
        <authorList>
            <person name="Rayko M."/>
        </authorList>
    </citation>
    <scope>NUCLEOTIDE SEQUENCE [LARGE SCALE GENOMIC DNA]</scope>
    <source>
        <strain evidence="1">Kwan_BN1</strain>
    </source>
</reference>
<dbReference type="OrthoDB" id="47007at2759"/>
<protein>
    <recommendedName>
        <fullName evidence="3">DCXR</fullName>
    </recommendedName>
</protein>
<accession>A0A7J7JLG1</accession>
<dbReference type="PANTHER" id="PTHR43975:SF2">
    <property type="entry name" value="EG:BACR7A4.14 PROTEIN-RELATED"/>
    <property type="match status" value="1"/>
</dbReference>
<dbReference type="Proteomes" id="UP000593567">
    <property type="component" value="Unassembled WGS sequence"/>
</dbReference>
<dbReference type="PANTHER" id="PTHR43975">
    <property type="entry name" value="ZGC:101858"/>
    <property type="match status" value="1"/>
</dbReference>
<dbReference type="InterPro" id="IPR036291">
    <property type="entry name" value="NAD(P)-bd_dom_sf"/>
</dbReference>
<dbReference type="Pfam" id="PF13561">
    <property type="entry name" value="adh_short_C2"/>
    <property type="match status" value="1"/>
</dbReference>
<dbReference type="EMBL" id="VXIV02002322">
    <property type="protein sequence ID" value="KAF6026208.1"/>
    <property type="molecule type" value="Genomic_DNA"/>
</dbReference>
<keyword evidence="2" id="KW-1185">Reference proteome</keyword>
<dbReference type="InterPro" id="IPR002347">
    <property type="entry name" value="SDR_fam"/>
</dbReference>
<dbReference type="Gene3D" id="3.40.50.720">
    <property type="entry name" value="NAD(P)-binding Rossmann-like Domain"/>
    <property type="match status" value="1"/>
</dbReference>
<name>A0A7J7JLG1_BUGNE</name>
<evidence type="ECO:0000313" key="1">
    <source>
        <dbReference type="EMBL" id="KAF6026208.1"/>
    </source>
</evidence>
<dbReference type="AlphaFoldDB" id="A0A7J7JLG1"/>
<dbReference type="SUPFAM" id="SSF51735">
    <property type="entry name" value="NAD(P)-binding Rossmann-fold domains"/>
    <property type="match status" value="1"/>
</dbReference>
<gene>
    <name evidence="1" type="ORF">EB796_015477</name>
</gene>
<evidence type="ECO:0000313" key="2">
    <source>
        <dbReference type="Proteomes" id="UP000593567"/>
    </source>
</evidence>
<sequence>MGVAYGMSKAALDQFTRSLALDLAPKQVRVNSVNPGFTKTSIFEGIMPKEDVPGFLDSVATIYPLRKVGQPEEVAKAIAFLASSESSFSTGVLLECDGGVHMNTKVVP</sequence>